<dbReference type="Gene3D" id="3.90.79.10">
    <property type="entry name" value="Nucleoside Triphosphate Pyrophosphohydrolase"/>
    <property type="match status" value="1"/>
</dbReference>
<keyword evidence="9" id="KW-1185">Reference proteome</keyword>
<accession>A0A238LGM0</accession>
<keyword evidence="3" id="KW-0479">Metal-binding</keyword>
<dbReference type="PANTHER" id="PTHR12318">
    <property type="entry name" value="TESTOSTERONE-REGULATED PROTEIN RP2"/>
    <property type="match status" value="1"/>
</dbReference>
<sequence length="237" mass="25165">MTGSGTSARTDKAALRDAATIILLRDRTTTPAILMGQRGASAAFMPMKFVFPGGAVDPGDAAIPLAANVSGTCAARLAEESRTSPDTLAAAAIRELWEETGQVLGRPGVWPDPPADWAGFAATGHLPDASALQFVFRAVTPVGRPRRFDARFFLADAAALATDPDDFELASDELSLLQWVPLEEARSFDLPFITEVVLAELANRLDDPGPPERVPFFRNDDEAHLVTRLGGVSPLAG</sequence>
<dbReference type="PANTHER" id="PTHR12318:SF0">
    <property type="entry name" value="ACYL-COENZYME A DIPHOSPHATASE NUDT19"/>
    <property type="match status" value="1"/>
</dbReference>
<evidence type="ECO:0000256" key="5">
    <source>
        <dbReference type="ARBA" id="ARBA00022842"/>
    </source>
</evidence>
<dbReference type="GO" id="GO:0046872">
    <property type="term" value="F:metal ion binding"/>
    <property type="evidence" value="ECO:0007669"/>
    <property type="project" value="UniProtKB-KW"/>
</dbReference>
<dbReference type="PROSITE" id="PS51462">
    <property type="entry name" value="NUDIX"/>
    <property type="match status" value="1"/>
</dbReference>
<dbReference type="AlphaFoldDB" id="A0A238LGM0"/>
<proteinExistence type="predicted"/>
<gene>
    <name evidence="8" type="ORF">LOM8899_02914</name>
</gene>
<evidence type="ECO:0000256" key="2">
    <source>
        <dbReference type="ARBA" id="ARBA00001946"/>
    </source>
</evidence>
<keyword evidence="6" id="KW-0464">Manganese</keyword>
<evidence type="ECO:0000259" key="7">
    <source>
        <dbReference type="PROSITE" id="PS51462"/>
    </source>
</evidence>
<dbReference type="OrthoDB" id="9805905at2"/>
<keyword evidence="5" id="KW-0460">Magnesium</keyword>
<evidence type="ECO:0000313" key="9">
    <source>
        <dbReference type="Proteomes" id="UP000201613"/>
    </source>
</evidence>
<evidence type="ECO:0000313" key="8">
    <source>
        <dbReference type="EMBL" id="SMY08758.1"/>
    </source>
</evidence>
<dbReference type="RefSeq" id="WP_093992918.1">
    <property type="nucleotide sequence ID" value="NZ_FXZK01000005.1"/>
</dbReference>
<evidence type="ECO:0000256" key="6">
    <source>
        <dbReference type="ARBA" id="ARBA00023211"/>
    </source>
</evidence>
<dbReference type="GO" id="GO:0016818">
    <property type="term" value="F:hydrolase activity, acting on acid anhydrides, in phosphorus-containing anhydrides"/>
    <property type="evidence" value="ECO:0007669"/>
    <property type="project" value="InterPro"/>
</dbReference>
<dbReference type="CDD" id="cd18870">
    <property type="entry name" value="NUDIX_AcylCoAdiphos_Nudt19"/>
    <property type="match status" value="1"/>
</dbReference>
<comment type="cofactor">
    <cofactor evidence="2">
        <name>Mg(2+)</name>
        <dbReference type="ChEBI" id="CHEBI:18420"/>
    </cofactor>
</comment>
<dbReference type="EMBL" id="FXZK01000005">
    <property type="protein sequence ID" value="SMY08758.1"/>
    <property type="molecule type" value="Genomic_DNA"/>
</dbReference>
<reference evidence="8 9" key="1">
    <citation type="submission" date="2017-05" db="EMBL/GenBank/DDBJ databases">
        <authorList>
            <person name="Song R."/>
            <person name="Chenine A.L."/>
            <person name="Ruprecht R.M."/>
        </authorList>
    </citation>
    <scope>NUCLEOTIDE SEQUENCE [LARGE SCALE GENOMIC DNA]</scope>
    <source>
        <strain evidence="8 9">CECT 8899</strain>
    </source>
</reference>
<protein>
    <submittedName>
        <fullName evidence="8">NUDIX domain protein</fullName>
    </submittedName>
</protein>
<organism evidence="8 9">
    <name type="scientific">Flavimaricola marinus</name>
    <dbReference type="NCBI Taxonomy" id="1819565"/>
    <lineage>
        <taxon>Bacteria</taxon>
        <taxon>Pseudomonadati</taxon>
        <taxon>Pseudomonadota</taxon>
        <taxon>Alphaproteobacteria</taxon>
        <taxon>Rhodobacterales</taxon>
        <taxon>Paracoccaceae</taxon>
        <taxon>Flavimaricola</taxon>
    </lineage>
</organism>
<comment type="cofactor">
    <cofactor evidence="1">
        <name>Mn(2+)</name>
        <dbReference type="ChEBI" id="CHEBI:29035"/>
    </cofactor>
</comment>
<dbReference type="Proteomes" id="UP000201613">
    <property type="component" value="Unassembled WGS sequence"/>
</dbReference>
<dbReference type="InterPro" id="IPR039121">
    <property type="entry name" value="NUDT19"/>
</dbReference>
<evidence type="ECO:0000256" key="4">
    <source>
        <dbReference type="ARBA" id="ARBA00022801"/>
    </source>
</evidence>
<evidence type="ECO:0000256" key="3">
    <source>
        <dbReference type="ARBA" id="ARBA00022723"/>
    </source>
</evidence>
<dbReference type="InterPro" id="IPR015797">
    <property type="entry name" value="NUDIX_hydrolase-like_dom_sf"/>
</dbReference>
<evidence type="ECO:0000256" key="1">
    <source>
        <dbReference type="ARBA" id="ARBA00001936"/>
    </source>
</evidence>
<dbReference type="SUPFAM" id="SSF55811">
    <property type="entry name" value="Nudix"/>
    <property type="match status" value="1"/>
</dbReference>
<name>A0A238LGM0_9RHOB</name>
<dbReference type="InterPro" id="IPR000086">
    <property type="entry name" value="NUDIX_hydrolase_dom"/>
</dbReference>
<keyword evidence="4" id="KW-0378">Hydrolase</keyword>
<feature type="domain" description="Nudix hydrolase" evidence="7">
    <location>
        <begin position="14"/>
        <end position="202"/>
    </location>
</feature>